<comment type="similarity">
    <text evidence="1 2">Belongs to the ArsC family.</text>
</comment>
<dbReference type="Gene3D" id="3.40.30.10">
    <property type="entry name" value="Glutaredoxin"/>
    <property type="match status" value="1"/>
</dbReference>
<reference evidence="3 4" key="1">
    <citation type="submission" date="2020-04" db="EMBL/GenBank/DDBJ databases">
        <title>Flammeovirgaceae bacterium KN852 isolated from deep sea.</title>
        <authorList>
            <person name="Zhang D.-C."/>
        </authorList>
    </citation>
    <scope>NUCLEOTIDE SEQUENCE [LARGE SCALE GENOMIC DNA]</scope>
    <source>
        <strain evidence="3 4">KN852</strain>
    </source>
</reference>
<dbReference type="InterPro" id="IPR036249">
    <property type="entry name" value="Thioredoxin-like_sf"/>
</dbReference>
<evidence type="ECO:0000313" key="4">
    <source>
        <dbReference type="Proteomes" id="UP000559010"/>
    </source>
</evidence>
<dbReference type="SUPFAM" id="SSF52833">
    <property type="entry name" value="Thioredoxin-like"/>
    <property type="match status" value="1"/>
</dbReference>
<protein>
    <recommendedName>
        <fullName evidence="5">Arsenate reductase</fullName>
    </recommendedName>
</protein>
<dbReference type="Proteomes" id="UP000559010">
    <property type="component" value="Unassembled WGS sequence"/>
</dbReference>
<keyword evidence="4" id="KW-1185">Reference proteome</keyword>
<organism evidence="3 4">
    <name type="scientific">Marinigracilibium pacificum</name>
    <dbReference type="NCBI Taxonomy" id="2729599"/>
    <lineage>
        <taxon>Bacteria</taxon>
        <taxon>Pseudomonadati</taxon>
        <taxon>Bacteroidota</taxon>
        <taxon>Cytophagia</taxon>
        <taxon>Cytophagales</taxon>
        <taxon>Flammeovirgaceae</taxon>
        <taxon>Marinigracilibium</taxon>
    </lineage>
</organism>
<dbReference type="EMBL" id="JABBNU010000003">
    <property type="protein sequence ID" value="NMM47986.1"/>
    <property type="molecule type" value="Genomic_DNA"/>
</dbReference>
<proteinExistence type="inferred from homology"/>
<comment type="caution">
    <text evidence="3">The sequence shown here is derived from an EMBL/GenBank/DDBJ whole genome shotgun (WGS) entry which is preliminary data.</text>
</comment>
<sequence length="128" mass="14963">MELRQKEIKLLIHHYKELDKKALGYAELSPNAVQIVNLDQESLTPRMIKEIIDLLGVDVSKIIDRNSDTFIDKFKNVELSEEDWLRVLSEKNDLIKTPIVLSEDKNMIVDAPSRLLEFRDEYLKPVEK</sequence>
<dbReference type="AlphaFoldDB" id="A0A848IWD2"/>
<dbReference type="InterPro" id="IPR006660">
    <property type="entry name" value="Arsenate_reductase-like"/>
</dbReference>
<name>A0A848IWD2_9BACT</name>
<evidence type="ECO:0000256" key="2">
    <source>
        <dbReference type="PROSITE-ProRule" id="PRU01282"/>
    </source>
</evidence>
<accession>A0A848IWD2</accession>
<gene>
    <name evidence="3" type="ORF">HH304_06205</name>
</gene>
<evidence type="ECO:0000256" key="1">
    <source>
        <dbReference type="ARBA" id="ARBA00007198"/>
    </source>
</evidence>
<dbReference type="RefSeq" id="WP_169679053.1">
    <property type="nucleotide sequence ID" value="NZ_JABBNU010000003.1"/>
</dbReference>
<evidence type="ECO:0000313" key="3">
    <source>
        <dbReference type="EMBL" id="NMM47986.1"/>
    </source>
</evidence>
<dbReference type="PROSITE" id="PS51353">
    <property type="entry name" value="ARSC"/>
    <property type="match status" value="1"/>
</dbReference>
<evidence type="ECO:0008006" key="5">
    <source>
        <dbReference type="Google" id="ProtNLM"/>
    </source>
</evidence>